<keyword evidence="5 6" id="KW-0472">Membrane</keyword>
<dbReference type="OrthoDB" id="385012at2"/>
<dbReference type="GO" id="GO:0005886">
    <property type="term" value="C:plasma membrane"/>
    <property type="evidence" value="ECO:0007669"/>
    <property type="project" value="UniProtKB-SubCell"/>
</dbReference>
<accession>A0A2S0MGZ2</accession>
<evidence type="ECO:0000256" key="2">
    <source>
        <dbReference type="ARBA" id="ARBA00022475"/>
    </source>
</evidence>
<keyword evidence="4 6" id="KW-1133">Transmembrane helix</keyword>
<dbReference type="PANTHER" id="PTHR33931:SF2">
    <property type="entry name" value="HOLIN-LIKE PROTEIN CIDA"/>
    <property type="match status" value="1"/>
</dbReference>
<evidence type="ECO:0000256" key="5">
    <source>
        <dbReference type="ARBA" id="ARBA00023136"/>
    </source>
</evidence>
<dbReference type="EMBL" id="CP027666">
    <property type="protein sequence ID" value="AVO35148.1"/>
    <property type="molecule type" value="Genomic_DNA"/>
</dbReference>
<keyword evidence="2" id="KW-1003">Cell membrane</keyword>
<evidence type="ECO:0000256" key="6">
    <source>
        <dbReference type="SAM" id="Phobius"/>
    </source>
</evidence>
<protein>
    <submittedName>
        <fullName evidence="7">CidA/LrgA family protein</fullName>
    </submittedName>
</protein>
<reference evidence="7 8" key="1">
    <citation type="submission" date="2018-03" db="EMBL/GenBank/DDBJ databases">
        <title>Genome sequencing of Ottowia sp.</title>
        <authorList>
            <person name="Kim S.-J."/>
            <person name="Heo J."/>
            <person name="Kwon S.-W."/>
        </authorList>
    </citation>
    <scope>NUCLEOTIDE SEQUENCE [LARGE SCALE GENOMIC DNA]</scope>
    <source>
        <strain evidence="7 8">KADR8-3</strain>
    </source>
</reference>
<dbReference type="Proteomes" id="UP000239709">
    <property type="component" value="Chromosome"/>
</dbReference>
<evidence type="ECO:0000313" key="8">
    <source>
        <dbReference type="Proteomes" id="UP000239709"/>
    </source>
</evidence>
<feature type="transmembrane region" description="Helical" evidence="6">
    <location>
        <begin position="12"/>
        <end position="35"/>
    </location>
</feature>
<feature type="transmembrane region" description="Helical" evidence="6">
    <location>
        <begin position="77"/>
        <end position="94"/>
    </location>
</feature>
<evidence type="ECO:0000256" key="1">
    <source>
        <dbReference type="ARBA" id="ARBA00004651"/>
    </source>
</evidence>
<keyword evidence="8" id="KW-1185">Reference proteome</keyword>
<dbReference type="InterPro" id="IPR005538">
    <property type="entry name" value="LrgA/CidA"/>
</dbReference>
<feature type="transmembrane region" description="Helical" evidence="6">
    <location>
        <begin position="47"/>
        <end position="65"/>
    </location>
</feature>
<proteinExistence type="predicted"/>
<dbReference type="PANTHER" id="PTHR33931">
    <property type="entry name" value="HOLIN-LIKE PROTEIN CIDA-RELATED"/>
    <property type="match status" value="1"/>
</dbReference>
<organism evidence="7 8">
    <name type="scientific">Ottowia oryzae</name>
    <dbReference type="NCBI Taxonomy" id="2109914"/>
    <lineage>
        <taxon>Bacteria</taxon>
        <taxon>Pseudomonadati</taxon>
        <taxon>Pseudomonadota</taxon>
        <taxon>Betaproteobacteria</taxon>
        <taxon>Burkholderiales</taxon>
        <taxon>Comamonadaceae</taxon>
        <taxon>Ottowia</taxon>
    </lineage>
</organism>
<dbReference type="AlphaFoldDB" id="A0A2S0MGZ2"/>
<evidence type="ECO:0000256" key="4">
    <source>
        <dbReference type="ARBA" id="ARBA00022989"/>
    </source>
</evidence>
<keyword evidence="3 6" id="KW-0812">Transmembrane</keyword>
<dbReference type="Pfam" id="PF03788">
    <property type="entry name" value="LrgA"/>
    <property type="match status" value="1"/>
</dbReference>
<comment type="subcellular location">
    <subcellularLocation>
        <location evidence="1">Cell membrane</location>
        <topology evidence="1">Multi-pass membrane protein</topology>
    </subcellularLocation>
</comment>
<gene>
    <name evidence="7" type="ORF">C6570_13580</name>
</gene>
<sequence length="132" mass="13660">MSQAGQSGRYAASSVVRAVLGFAVLVACLFAGTALVRWTGLPVPPSVMGMAILIVALACFARLEAPVGLAATPLLKHMMLCFIPAVAGVMEQFAVLKTGWLPFVAASVLGGALTLVVTALTFQALMKRKEVA</sequence>
<evidence type="ECO:0000313" key="7">
    <source>
        <dbReference type="EMBL" id="AVO35148.1"/>
    </source>
</evidence>
<dbReference type="KEGG" id="otk:C6570_13580"/>
<evidence type="ECO:0000256" key="3">
    <source>
        <dbReference type="ARBA" id="ARBA00022692"/>
    </source>
</evidence>
<name>A0A2S0MGZ2_9BURK</name>
<feature type="transmembrane region" description="Helical" evidence="6">
    <location>
        <begin position="100"/>
        <end position="122"/>
    </location>
</feature>